<accession>A0A094Z0B0</accession>
<name>A0A094Z0B0_HOEPD</name>
<dbReference type="Proteomes" id="UP000004291">
    <property type="component" value="Chromosome"/>
</dbReference>
<keyword evidence="2" id="KW-1185">Reference proteome</keyword>
<gene>
    <name evidence="1" type="ORF">HPDFL43_00012330</name>
</gene>
<reference evidence="1 2" key="1">
    <citation type="submission" date="2007-10" db="EMBL/GenBank/DDBJ databases">
        <authorList>
            <person name="Wagner-Dobler I."/>
            <person name="Ferriera S."/>
            <person name="Johnson J."/>
            <person name="Kravitz S."/>
            <person name="Beeson K."/>
            <person name="Sutton G."/>
            <person name="Rogers Y.-H."/>
            <person name="Friedman R."/>
            <person name="Frazier M."/>
            <person name="Venter J.C."/>
        </authorList>
    </citation>
    <scope>NUCLEOTIDE SEQUENCE [LARGE SCALE GENOMIC DNA]</scope>
    <source>
        <strain evidence="1 2">DFL-43</strain>
    </source>
</reference>
<dbReference type="HOGENOM" id="CLU_3344533_0_0_5"/>
<sequence>MAVTTAKPDWEEEMSSVALIWIWDIECCIAIESAEFF</sequence>
<dbReference type="AlphaFoldDB" id="A0A094Z0B0"/>
<evidence type="ECO:0000313" key="2">
    <source>
        <dbReference type="Proteomes" id="UP000004291"/>
    </source>
</evidence>
<proteinExistence type="predicted"/>
<evidence type="ECO:0000313" key="1">
    <source>
        <dbReference type="EMBL" id="KGB27092.1"/>
    </source>
</evidence>
<organism evidence="1 2">
    <name type="scientific">Hoeflea phototrophica (strain DSM 17068 / NCIMB 14078 / DFL-43)</name>
    <dbReference type="NCBI Taxonomy" id="411684"/>
    <lineage>
        <taxon>Bacteria</taxon>
        <taxon>Pseudomonadati</taxon>
        <taxon>Pseudomonadota</taxon>
        <taxon>Alphaproteobacteria</taxon>
        <taxon>Hyphomicrobiales</taxon>
        <taxon>Rhizobiaceae</taxon>
        <taxon>Hoeflea</taxon>
    </lineage>
</organism>
<dbReference type="EMBL" id="ABIA03000002">
    <property type="protein sequence ID" value="KGB27092.1"/>
    <property type="molecule type" value="Genomic_DNA"/>
</dbReference>
<protein>
    <submittedName>
        <fullName evidence="1">Uncharacterized protein</fullName>
    </submittedName>
</protein>
<comment type="caution">
    <text evidence="1">The sequence shown here is derived from an EMBL/GenBank/DDBJ whole genome shotgun (WGS) entry which is preliminary data.</text>
</comment>
<reference evidence="1 2" key="2">
    <citation type="submission" date="2012-06" db="EMBL/GenBank/DDBJ databases">
        <authorList>
            <person name="Fiebig A."/>
        </authorList>
    </citation>
    <scope>NUCLEOTIDE SEQUENCE [LARGE SCALE GENOMIC DNA]</scope>
    <source>
        <strain evidence="1 2">DFL-43</strain>
    </source>
</reference>